<proteinExistence type="predicted"/>
<dbReference type="OrthoDB" id="9785847at2"/>
<accession>A0A066RTS9</accession>
<evidence type="ECO:0000259" key="1">
    <source>
        <dbReference type="Pfam" id="PF12697"/>
    </source>
</evidence>
<sequence>MSSKIYFNTSGGLNLRRRATNLITRAYHKIAPSHAVKTARNLLLTPEKILKPSEQPEGMRIKTIQSSEGNLMTYALGKGPVWLLGHGWSGSASQFFPLMETIAAAGYTALAFDNPAHGNSEGQHGHLPGFVKGLEAVIDQEVDELAGVVAHSMGCTMVLESRHPKLVGKPMLLIAPVLNYRDNLYRMVDISGFSLRLFRDVVGEIEQQYQYPIDTVDTNARLSEHQGKVLIVHDMADRFAQIEQSRNANALNHVDLIETEGLGHSRILNSQAVFDAFHTISQSMASGHRISSISLQPFQVEG</sequence>
<dbReference type="AlphaFoldDB" id="A0A066RTS9"/>
<dbReference type="Proteomes" id="UP000027192">
    <property type="component" value="Unassembled WGS sequence"/>
</dbReference>
<dbReference type="EMBL" id="JMIB01000028">
    <property type="protein sequence ID" value="KDM90778.1"/>
    <property type="molecule type" value="Genomic_DNA"/>
</dbReference>
<dbReference type="RefSeq" id="WP_051642126.1">
    <property type="nucleotide sequence ID" value="NZ_JAGSGC010000007.1"/>
</dbReference>
<protein>
    <submittedName>
        <fullName evidence="2">Esterase</fullName>
    </submittedName>
</protein>
<evidence type="ECO:0000313" key="2">
    <source>
        <dbReference type="EMBL" id="KDM90778.1"/>
    </source>
</evidence>
<dbReference type="Gene3D" id="3.40.50.1820">
    <property type="entry name" value="alpha/beta hydrolase"/>
    <property type="match status" value="1"/>
</dbReference>
<dbReference type="STRING" id="1654360.EA58_15440"/>
<feature type="domain" description="AB hydrolase-1" evidence="1">
    <location>
        <begin position="83"/>
        <end position="275"/>
    </location>
</feature>
<dbReference type="InterPro" id="IPR029058">
    <property type="entry name" value="AB_hydrolase_fold"/>
</dbReference>
<dbReference type="Pfam" id="PF12697">
    <property type="entry name" value="Abhydrolase_6"/>
    <property type="match status" value="1"/>
</dbReference>
<dbReference type="SUPFAM" id="SSF53474">
    <property type="entry name" value="alpha/beta-Hydrolases"/>
    <property type="match status" value="1"/>
</dbReference>
<evidence type="ECO:0000313" key="3">
    <source>
        <dbReference type="Proteomes" id="UP000027192"/>
    </source>
</evidence>
<comment type="caution">
    <text evidence="2">The sequence shown here is derived from an EMBL/GenBank/DDBJ whole genome shotgun (WGS) entry which is preliminary data.</text>
</comment>
<gene>
    <name evidence="2" type="ORF">EA58_15440</name>
</gene>
<reference evidence="2 3" key="1">
    <citation type="submission" date="2014-04" db="EMBL/GenBank/DDBJ databases">
        <title>Draft genome sequence of Photobacterium halotolerans S2753: a solonamide, ngercheumicin and holomycin producer.</title>
        <authorList>
            <person name="Machado H.R."/>
            <person name="Gram L."/>
        </authorList>
    </citation>
    <scope>NUCLEOTIDE SEQUENCE [LARGE SCALE GENOMIC DNA]</scope>
    <source>
        <strain evidence="2 3">S2753</strain>
    </source>
</reference>
<keyword evidence="3" id="KW-1185">Reference proteome</keyword>
<name>A0A066RTS9_9GAMM</name>
<dbReference type="InterPro" id="IPR000073">
    <property type="entry name" value="AB_hydrolase_1"/>
</dbReference>
<organism evidence="2 3">
    <name type="scientific">Photobacterium galatheae</name>
    <dbReference type="NCBI Taxonomy" id="1654360"/>
    <lineage>
        <taxon>Bacteria</taxon>
        <taxon>Pseudomonadati</taxon>
        <taxon>Pseudomonadota</taxon>
        <taxon>Gammaproteobacteria</taxon>
        <taxon>Vibrionales</taxon>
        <taxon>Vibrionaceae</taxon>
        <taxon>Photobacterium</taxon>
    </lineage>
</organism>